<feature type="non-terminal residue" evidence="2">
    <location>
        <position position="80"/>
    </location>
</feature>
<protein>
    <submittedName>
        <fullName evidence="2">Uncharacterized protein</fullName>
    </submittedName>
</protein>
<feature type="compositionally biased region" description="Basic and acidic residues" evidence="1">
    <location>
        <begin position="12"/>
        <end position="21"/>
    </location>
</feature>
<evidence type="ECO:0000256" key="1">
    <source>
        <dbReference type="SAM" id="MobiDB-lite"/>
    </source>
</evidence>
<feature type="region of interest" description="Disordered" evidence="1">
    <location>
        <begin position="1"/>
        <end position="21"/>
    </location>
</feature>
<proteinExistence type="predicted"/>
<dbReference type="AlphaFoldDB" id="A0A382NR88"/>
<gene>
    <name evidence="2" type="ORF">METZ01_LOCUS315994</name>
</gene>
<dbReference type="EMBL" id="UINC01101926">
    <property type="protein sequence ID" value="SVC63140.1"/>
    <property type="molecule type" value="Genomic_DNA"/>
</dbReference>
<reference evidence="2" key="1">
    <citation type="submission" date="2018-05" db="EMBL/GenBank/DDBJ databases">
        <authorList>
            <person name="Lanie J.A."/>
            <person name="Ng W.-L."/>
            <person name="Kazmierczak K.M."/>
            <person name="Andrzejewski T.M."/>
            <person name="Davidsen T.M."/>
            <person name="Wayne K.J."/>
            <person name="Tettelin H."/>
            <person name="Glass J.I."/>
            <person name="Rusch D."/>
            <person name="Podicherti R."/>
            <person name="Tsui H.-C.T."/>
            <person name="Winkler M.E."/>
        </authorList>
    </citation>
    <scope>NUCLEOTIDE SEQUENCE</scope>
</reference>
<evidence type="ECO:0000313" key="2">
    <source>
        <dbReference type="EMBL" id="SVC63140.1"/>
    </source>
</evidence>
<organism evidence="2">
    <name type="scientific">marine metagenome</name>
    <dbReference type="NCBI Taxonomy" id="408172"/>
    <lineage>
        <taxon>unclassified sequences</taxon>
        <taxon>metagenomes</taxon>
        <taxon>ecological metagenomes</taxon>
    </lineage>
</organism>
<name>A0A382NR88_9ZZZZ</name>
<feature type="non-terminal residue" evidence="2">
    <location>
        <position position="1"/>
    </location>
</feature>
<accession>A0A382NR88</accession>
<sequence length="80" mass="9360">MKIKLVDTQPTDPREFDLPEKFSPKNLEDIAEIFETPLTGHYNWDYSDADTRIKKLYELGKELNWDGSIDLDWSKGIGRD</sequence>